<dbReference type="SMART" id="SM00388">
    <property type="entry name" value="HisKA"/>
    <property type="match status" value="1"/>
</dbReference>
<dbReference type="InterPro" id="IPR001610">
    <property type="entry name" value="PAC"/>
</dbReference>
<feature type="domain" description="PAC" evidence="8">
    <location>
        <begin position="81"/>
        <end position="133"/>
    </location>
</feature>
<dbReference type="InterPro" id="IPR011006">
    <property type="entry name" value="CheY-like_superfamily"/>
</dbReference>
<dbReference type="Gene3D" id="3.30.450.20">
    <property type="entry name" value="PAS domain"/>
    <property type="match status" value="1"/>
</dbReference>
<dbReference type="SMART" id="SM00387">
    <property type="entry name" value="HATPase_c"/>
    <property type="match status" value="1"/>
</dbReference>
<reference evidence="9 10" key="1">
    <citation type="submission" date="2024-03" db="EMBL/GenBank/DDBJ databases">
        <authorList>
            <person name="Jo J.-H."/>
        </authorList>
    </citation>
    <scope>NUCLEOTIDE SEQUENCE [LARGE SCALE GENOMIC DNA]</scope>
    <source>
        <strain evidence="9 10">PS1R-30</strain>
    </source>
</reference>
<dbReference type="Pfam" id="PF08447">
    <property type="entry name" value="PAS_3"/>
    <property type="match status" value="1"/>
</dbReference>
<dbReference type="PROSITE" id="PS50110">
    <property type="entry name" value="RESPONSE_REGULATORY"/>
    <property type="match status" value="1"/>
</dbReference>
<proteinExistence type="predicted"/>
<dbReference type="SUPFAM" id="SSF55874">
    <property type="entry name" value="ATPase domain of HSP90 chaperone/DNA topoisomerase II/histidine kinase"/>
    <property type="match status" value="1"/>
</dbReference>
<feature type="coiled-coil region" evidence="5">
    <location>
        <begin position="238"/>
        <end position="279"/>
    </location>
</feature>
<evidence type="ECO:0000256" key="4">
    <source>
        <dbReference type="PROSITE-ProRule" id="PRU00169"/>
    </source>
</evidence>
<dbReference type="SUPFAM" id="SSF47384">
    <property type="entry name" value="Homodimeric domain of signal transducing histidine kinase"/>
    <property type="match status" value="1"/>
</dbReference>
<dbReference type="EC" id="2.7.13.3" evidence="2"/>
<dbReference type="Gene3D" id="1.10.287.130">
    <property type="match status" value="1"/>
</dbReference>
<evidence type="ECO:0000256" key="1">
    <source>
        <dbReference type="ARBA" id="ARBA00000085"/>
    </source>
</evidence>
<dbReference type="SMART" id="SM00448">
    <property type="entry name" value="REC"/>
    <property type="match status" value="1"/>
</dbReference>
<feature type="modified residue" description="4-aspartylphosphate" evidence="4">
    <location>
        <position position="580"/>
    </location>
</feature>
<feature type="domain" description="Response regulatory" evidence="7">
    <location>
        <begin position="530"/>
        <end position="641"/>
    </location>
</feature>
<evidence type="ECO:0000259" key="8">
    <source>
        <dbReference type="PROSITE" id="PS50113"/>
    </source>
</evidence>
<dbReference type="InterPro" id="IPR004358">
    <property type="entry name" value="Sig_transdc_His_kin-like_C"/>
</dbReference>
<gene>
    <name evidence="9" type="ORF">WG901_21975</name>
</gene>
<dbReference type="SUPFAM" id="SSF52172">
    <property type="entry name" value="CheY-like"/>
    <property type="match status" value="1"/>
</dbReference>
<keyword evidence="10" id="KW-1185">Reference proteome</keyword>
<evidence type="ECO:0000259" key="7">
    <source>
        <dbReference type="PROSITE" id="PS50110"/>
    </source>
</evidence>
<evidence type="ECO:0000256" key="3">
    <source>
        <dbReference type="ARBA" id="ARBA00022553"/>
    </source>
</evidence>
<dbReference type="Pfam" id="PF02518">
    <property type="entry name" value="HATPase_c"/>
    <property type="match status" value="1"/>
</dbReference>
<dbReference type="Gene3D" id="3.40.50.2300">
    <property type="match status" value="1"/>
</dbReference>
<dbReference type="PANTHER" id="PTHR43065">
    <property type="entry name" value="SENSOR HISTIDINE KINASE"/>
    <property type="match status" value="1"/>
</dbReference>
<name>A0ABU8S2A0_9SPHN</name>
<dbReference type="EMBL" id="JBBHJZ010000007">
    <property type="protein sequence ID" value="MEJ5979338.1"/>
    <property type="molecule type" value="Genomic_DNA"/>
</dbReference>
<dbReference type="InterPro" id="IPR000014">
    <property type="entry name" value="PAS"/>
</dbReference>
<keyword evidence="3 4" id="KW-0597">Phosphoprotein</keyword>
<dbReference type="InterPro" id="IPR003661">
    <property type="entry name" value="HisK_dim/P_dom"/>
</dbReference>
<organism evidence="9 10">
    <name type="scientific">Novosphingobium anseongense</name>
    <dbReference type="NCBI Taxonomy" id="3133436"/>
    <lineage>
        <taxon>Bacteria</taxon>
        <taxon>Pseudomonadati</taxon>
        <taxon>Pseudomonadota</taxon>
        <taxon>Alphaproteobacteria</taxon>
        <taxon>Sphingomonadales</taxon>
        <taxon>Sphingomonadaceae</taxon>
        <taxon>Novosphingobium</taxon>
    </lineage>
</organism>
<dbReference type="InterPro" id="IPR001789">
    <property type="entry name" value="Sig_transdc_resp-reg_receiver"/>
</dbReference>
<dbReference type="PANTHER" id="PTHR43065:SF42">
    <property type="entry name" value="TWO-COMPONENT SENSOR PPRA"/>
    <property type="match status" value="1"/>
</dbReference>
<evidence type="ECO:0000259" key="6">
    <source>
        <dbReference type="PROSITE" id="PS50109"/>
    </source>
</evidence>
<dbReference type="Pfam" id="PF00072">
    <property type="entry name" value="Response_reg"/>
    <property type="match status" value="1"/>
</dbReference>
<dbReference type="RefSeq" id="WP_339589277.1">
    <property type="nucleotide sequence ID" value="NZ_JBBHJZ010000007.1"/>
</dbReference>
<feature type="domain" description="Histidine kinase" evidence="6">
    <location>
        <begin position="288"/>
        <end position="508"/>
    </location>
</feature>
<dbReference type="InterPro" id="IPR005467">
    <property type="entry name" value="His_kinase_dom"/>
</dbReference>
<evidence type="ECO:0000313" key="10">
    <source>
        <dbReference type="Proteomes" id="UP001361239"/>
    </source>
</evidence>
<dbReference type="PROSITE" id="PS50113">
    <property type="entry name" value="PAC"/>
    <property type="match status" value="2"/>
</dbReference>
<dbReference type="Gene3D" id="3.30.565.10">
    <property type="entry name" value="Histidine kinase-like ATPase, C-terminal domain"/>
    <property type="match status" value="1"/>
</dbReference>
<dbReference type="CDD" id="cd00130">
    <property type="entry name" value="PAS"/>
    <property type="match status" value="1"/>
</dbReference>
<dbReference type="SUPFAM" id="SSF55785">
    <property type="entry name" value="PYP-like sensor domain (PAS domain)"/>
    <property type="match status" value="2"/>
</dbReference>
<dbReference type="InterPro" id="IPR035965">
    <property type="entry name" value="PAS-like_dom_sf"/>
</dbReference>
<dbReference type="SMART" id="SM00086">
    <property type="entry name" value="PAC"/>
    <property type="match status" value="2"/>
</dbReference>
<dbReference type="NCBIfam" id="TIGR00229">
    <property type="entry name" value="sensory_box"/>
    <property type="match status" value="1"/>
</dbReference>
<dbReference type="Pfam" id="PF00512">
    <property type="entry name" value="HisKA"/>
    <property type="match status" value="1"/>
</dbReference>
<dbReference type="InterPro" id="IPR036890">
    <property type="entry name" value="HATPase_C_sf"/>
</dbReference>
<evidence type="ECO:0000256" key="2">
    <source>
        <dbReference type="ARBA" id="ARBA00012438"/>
    </source>
</evidence>
<accession>A0ABU8S2A0</accession>
<protein>
    <recommendedName>
        <fullName evidence="2">histidine kinase</fullName>
        <ecNumber evidence="2">2.7.13.3</ecNumber>
    </recommendedName>
</protein>
<dbReference type="Proteomes" id="UP001361239">
    <property type="component" value="Unassembled WGS sequence"/>
</dbReference>
<feature type="domain" description="PAC" evidence="8">
    <location>
        <begin position="199"/>
        <end position="250"/>
    </location>
</feature>
<evidence type="ECO:0000256" key="5">
    <source>
        <dbReference type="SAM" id="Coils"/>
    </source>
</evidence>
<keyword evidence="5" id="KW-0175">Coiled coil</keyword>
<dbReference type="InterPro" id="IPR000700">
    <property type="entry name" value="PAS-assoc_C"/>
</dbReference>
<comment type="catalytic activity">
    <reaction evidence="1">
        <text>ATP + protein L-histidine = ADP + protein N-phospho-L-histidine.</text>
        <dbReference type="EC" id="2.7.13.3"/>
    </reaction>
</comment>
<dbReference type="Gene3D" id="2.10.70.100">
    <property type="match status" value="2"/>
</dbReference>
<sequence>MPSSNEIRSLIAATGASGTWDWDVPTDTLRADGHFAELYGIDPDQALGGVPSRTFFQAIHADDRARIKIAVAGILAGAELFSKEFRVAAPDGSILWMHARGQSHRDEADNVVRFSGVLVDVTERKRTEERLWIAQTAGGVGTFEYIDGFATAMVSEEFCRLLGLHPTSSLPIQTINGVVQQGQPQLIPDGRSTTTPESLEGVFGIVRNDDGACRWIARRGEILREGSGHRLIGVIYDVTTAKQQEAELRRLNDTLEARVQEELETRRHAEDALRQAQKMEAVGQLTGGVAHDFNNLLMAISSSLILLKKRVPEDPQLYRMIDNALQGTQRGAALTQRMLAFARRQDLVPEPVNISALVEGIKGLLEHTLGPSWAIQLEFPHDLPAVVADANQLEMAILNLSVNARDAMTNGGVIRITAEQKSVQDGEIPDLGAGNYLRVSVIDGGAGMDLATLERATEPFFTTKGIGKGTGLGLSMIDGLAKQLHGTFTLTSILGSGTTASLWLPASDEEAASPAAPSLTGTHDPACPLKIIAVDDDALILMNTVDLLVDLGHEVFEASSGETALELLREHPDVDLLITDQAMPHMTGTQLVEQAVKNNAALAVILATGYGEVPHGFGAKIVKLGKPFDQEDLAKAVSRALQLSRN</sequence>
<dbReference type="InterPro" id="IPR003594">
    <property type="entry name" value="HATPase_dom"/>
</dbReference>
<dbReference type="InterPro" id="IPR013655">
    <property type="entry name" value="PAS_fold_3"/>
</dbReference>
<comment type="caution">
    <text evidence="9">The sequence shown here is derived from an EMBL/GenBank/DDBJ whole genome shotgun (WGS) entry which is preliminary data.</text>
</comment>
<dbReference type="PRINTS" id="PR00344">
    <property type="entry name" value="BCTRLSENSOR"/>
</dbReference>
<dbReference type="PROSITE" id="PS50109">
    <property type="entry name" value="HIS_KIN"/>
    <property type="match status" value="1"/>
</dbReference>
<evidence type="ECO:0000313" key="9">
    <source>
        <dbReference type="EMBL" id="MEJ5979338.1"/>
    </source>
</evidence>
<dbReference type="InterPro" id="IPR036097">
    <property type="entry name" value="HisK_dim/P_sf"/>
</dbReference>